<protein>
    <submittedName>
        <fullName evidence="1">Uncharacterized protein</fullName>
    </submittedName>
</protein>
<name>F7NK88_9FIRM</name>
<organism evidence="1 2">
    <name type="scientific">Acetonema longum DSM 6540</name>
    <dbReference type="NCBI Taxonomy" id="1009370"/>
    <lineage>
        <taxon>Bacteria</taxon>
        <taxon>Bacillati</taxon>
        <taxon>Bacillota</taxon>
        <taxon>Negativicutes</taxon>
        <taxon>Acetonemataceae</taxon>
        <taxon>Acetonema</taxon>
    </lineage>
</organism>
<dbReference type="AlphaFoldDB" id="F7NK88"/>
<dbReference type="STRING" id="1009370.ALO_12506"/>
<dbReference type="Proteomes" id="UP000003240">
    <property type="component" value="Unassembled WGS sequence"/>
</dbReference>
<dbReference type="EMBL" id="AFGF01000107">
    <property type="protein sequence ID" value="EGO63529.1"/>
    <property type="molecule type" value="Genomic_DNA"/>
</dbReference>
<gene>
    <name evidence="1" type="ORF">ALO_12506</name>
</gene>
<evidence type="ECO:0000313" key="1">
    <source>
        <dbReference type="EMBL" id="EGO63529.1"/>
    </source>
</evidence>
<evidence type="ECO:0000313" key="2">
    <source>
        <dbReference type="Proteomes" id="UP000003240"/>
    </source>
</evidence>
<keyword evidence="2" id="KW-1185">Reference proteome</keyword>
<proteinExistence type="predicted"/>
<dbReference type="RefSeq" id="WP_004096134.1">
    <property type="nucleotide sequence ID" value="NZ_AFGF01000107.1"/>
</dbReference>
<comment type="caution">
    <text evidence="1">The sequence shown here is derived from an EMBL/GenBank/DDBJ whole genome shotgun (WGS) entry which is preliminary data.</text>
</comment>
<reference evidence="1 2" key="1">
    <citation type="journal article" date="2011" name="EMBO J.">
        <title>Structural diversity of bacterial flagellar motors.</title>
        <authorList>
            <person name="Chen S."/>
            <person name="Beeby M."/>
            <person name="Murphy G.E."/>
            <person name="Leadbetter J.R."/>
            <person name="Hendrixson D.R."/>
            <person name="Briegel A."/>
            <person name="Li Z."/>
            <person name="Shi J."/>
            <person name="Tocheva E.I."/>
            <person name="Muller A."/>
            <person name="Dobro M.J."/>
            <person name="Jensen G.J."/>
        </authorList>
    </citation>
    <scope>NUCLEOTIDE SEQUENCE [LARGE SCALE GENOMIC DNA]</scope>
    <source>
        <strain evidence="1 2">DSM 6540</strain>
    </source>
</reference>
<accession>F7NK88</accession>
<sequence>MKTWDVLVTRDCTESTIIQVQAQTLQEAMDLAVGKAQQDYTLTWTRDGSEDIPYIVDDSCVEENDPA</sequence>